<dbReference type="Proteomes" id="UP000249610">
    <property type="component" value="Unassembled WGS sequence"/>
</dbReference>
<dbReference type="RefSeq" id="WP_111611975.1">
    <property type="nucleotide sequence ID" value="NZ_QLLK01000007.1"/>
</dbReference>
<protein>
    <submittedName>
        <fullName evidence="2">Type I restriction and modification enzyme subunit R-like protein</fullName>
    </submittedName>
</protein>
<dbReference type="Gene3D" id="3.90.1570.30">
    <property type="match status" value="1"/>
</dbReference>
<dbReference type="EMBL" id="QLLK01000007">
    <property type="protein sequence ID" value="RAI88335.1"/>
    <property type="molecule type" value="Genomic_DNA"/>
</dbReference>
<comment type="caution">
    <text evidence="2">The sequence shown here is derived from an EMBL/GenBank/DDBJ whole genome shotgun (WGS) entry which is preliminary data.</text>
</comment>
<reference evidence="2 3" key="1">
    <citation type="submission" date="2018-06" db="EMBL/GenBank/DDBJ databases">
        <title>Genomic Encyclopedia of Archaeal and Bacterial Type Strains, Phase II (KMG-II): from individual species to whole genera.</title>
        <authorList>
            <person name="Goeker M."/>
        </authorList>
    </citation>
    <scope>NUCLEOTIDE SEQUENCE [LARGE SCALE GENOMIC DNA]</scope>
    <source>
        <strain evidence="2 3">DSM 23446</strain>
    </source>
</reference>
<dbReference type="Pfam" id="PF13588">
    <property type="entry name" value="HSDR_N_2"/>
    <property type="match status" value="1"/>
</dbReference>
<dbReference type="InterPro" id="IPR029464">
    <property type="entry name" value="HSDR_N"/>
</dbReference>
<evidence type="ECO:0000313" key="2">
    <source>
        <dbReference type="EMBL" id="RAI88335.1"/>
    </source>
</evidence>
<organism evidence="2 3">
    <name type="scientific">Algoriphagus yeomjeoni</name>
    <dbReference type="NCBI Taxonomy" id="291403"/>
    <lineage>
        <taxon>Bacteria</taxon>
        <taxon>Pseudomonadati</taxon>
        <taxon>Bacteroidota</taxon>
        <taxon>Cytophagia</taxon>
        <taxon>Cytophagales</taxon>
        <taxon>Cyclobacteriaceae</taxon>
        <taxon>Algoriphagus</taxon>
    </lineage>
</organism>
<proteinExistence type="predicted"/>
<gene>
    <name evidence="2" type="ORF">LV83_02635</name>
</gene>
<name>A0A327P7U5_9BACT</name>
<evidence type="ECO:0000259" key="1">
    <source>
        <dbReference type="Pfam" id="PF13588"/>
    </source>
</evidence>
<dbReference type="OrthoDB" id="9790377at2"/>
<feature type="domain" description="Type I restriction enzyme R protein N-terminal" evidence="1">
    <location>
        <begin position="44"/>
        <end position="148"/>
    </location>
</feature>
<evidence type="ECO:0000313" key="3">
    <source>
        <dbReference type="Proteomes" id="UP000249610"/>
    </source>
</evidence>
<dbReference type="AlphaFoldDB" id="A0A327P7U5"/>
<sequence>MDSNLDHIQLPELNLPHFEPQLQEKDGRMWVFDALRKKHLVLTPEEWVRQHWINFLITQLKFPKGLLALEKGLIYNSLVKRTDLVVWDKDGKPYLLIECKAPKVKLTQKTIEQACMYHKELKTPFLVISNGLQHICLSFNSFTEKFTQEKCFPEPPV</sequence>
<keyword evidence="3" id="KW-1185">Reference proteome</keyword>
<accession>A0A327P7U5</accession>